<feature type="compositionally biased region" description="Basic and acidic residues" evidence="2">
    <location>
        <begin position="1010"/>
        <end position="1028"/>
    </location>
</feature>
<feature type="compositionally biased region" description="Basic and acidic residues" evidence="2">
    <location>
        <begin position="1093"/>
        <end position="1103"/>
    </location>
</feature>
<dbReference type="PANTHER" id="PTHR31962:SF1">
    <property type="entry name" value="SPHINGOLIPID LONG CHAIN BASE-RESPONSIVE PROTEIN PIL1"/>
    <property type="match status" value="1"/>
</dbReference>
<feature type="compositionally biased region" description="Polar residues" evidence="2">
    <location>
        <begin position="870"/>
        <end position="880"/>
    </location>
</feature>
<proteinExistence type="predicted"/>
<feature type="chain" id="PRO_5002137513" evidence="3">
    <location>
        <begin position="20"/>
        <end position="1103"/>
    </location>
</feature>
<sequence length="1103" mass="124632">MKLILSILATITTIVSVAATSTHERRAEMGEAMMMYGYNPPRVNPEYCKGFRIDYPASPGLGFEADSHQYLKWTVDEDIPNSPNIITRIRILNSTQHNHRVIGENITLYNKENTGSVFFPLKVDDVTGFYHYRIMVNYVGQPVHCVYESVPFMVVQNPYKSFTAGGSPHVIKNPSYTYLTTPIENFGLVYICLATFSFKLVLLNKAYFEFKQEQKPRSNMYLTRKACVDIQIKRHIKEERNPFILPSNQQTISSEMKLTSILFATLAIIASINASPLERRSEDLEEVEGPKGEVVAVPVPEGPKGEAAAAPAPVIPEYAMMYGFNPPRQNPEWCQGFHIDHPSTPGLVFAAGSHQYAQWSVEDKDLTNAPEVVFRIRILNATQNNNLNIGENIPLYNKGKTGSVFFPLKVADVDGLYHLRFMVKYAGQELNCVYESVPFMVVHNPAQKYTTGEAPYFDTKPSYTYMTKSMEDLYERINTTAVFFSIGKFKADVSSQLAKNNPLQKQDTKALSLWIFQERNDLASMRTMAYGRSETNKALKQWVKEEVDDEKLENGRDLEDIVGDKLCRLFDKQLEIDQAYAAKYQQYRHAVKSIREREEKLSDQREKKRSLQSRILNLNKTSPRSPKLLEFQRELKSLAQDTLESEIDLADFKRFALKEAFYLRFNALNEYAEKTALIAGFGKYLTDLIEIEPTPPKQAQRNPYKNGPEAAIIFADAMNALDNWKPLAQDERATLANINANNVDNSKGKSPASATNDDAASSSSNAGPPELPPRRLTQETIAVPNTPSPPEPSQPSGYTTSEITFVTGDLKTSTETEIDLDKIDLYDIPPPAYDGLPSSSTGPASSPLNSDAHLSHQQQQQQHYLEDHNNYSSQSFNSPYQAHANLPQQQQQPYSPHPSHISLTDSPVPMHQQQHFSPPHQHNPWSNNGHQYHQDSSFYDASSMMYNQVNYQQLYRQVSQRQQHHAYRPYSEFQQQFNHDPHNNVAQQQRQRVDAGGFRIPTTTGAPSAEDEKDKLAQHYKQQEREYSNDISHYGGGGDGSGDGNHYGGSIYSQQGQVASQHPSSPPAPTTSSPPLSQTVQHEQKTQTQEDQSSNHEEKYLEE</sequence>
<dbReference type="Proteomes" id="UP000054107">
    <property type="component" value="Unassembled WGS sequence"/>
</dbReference>
<feature type="coiled-coil region" evidence="1">
    <location>
        <begin position="584"/>
        <end position="621"/>
    </location>
</feature>
<keyword evidence="3" id="KW-0732">Signal</keyword>
<evidence type="ECO:0000256" key="1">
    <source>
        <dbReference type="SAM" id="Coils"/>
    </source>
</evidence>
<feature type="compositionally biased region" description="Low complexity" evidence="2">
    <location>
        <begin position="887"/>
        <end position="900"/>
    </location>
</feature>
<feature type="region of interest" description="Disordered" evidence="2">
    <location>
        <begin position="739"/>
        <end position="774"/>
    </location>
</feature>
<dbReference type="GO" id="GO:0008289">
    <property type="term" value="F:lipid binding"/>
    <property type="evidence" value="ECO:0007669"/>
    <property type="project" value="TreeGrafter"/>
</dbReference>
<evidence type="ECO:0000256" key="2">
    <source>
        <dbReference type="SAM" id="MobiDB-lite"/>
    </source>
</evidence>
<feature type="region of interest" description="Disordered" evidence="2">
    <location>
        <begin position="984"/>
        <end position="1103"/>
    </location>
</feature>
<feature type="compositionally biased region" description="Gly residues" evidence="2">
    <location>
        <begin position="1034"/>
        <end position="1047"/>
    </location>
</feature>
<dbReference type="OrthoDB" id="5599269at2759"/>
<dbReference type="InterPro" id="IPR028245">
    <property type="entry name" value="PIL1/LSP1"/>
</dbReference>
<feature type="compositionally biased region" description="Low complexity" evidence="2">
    <location>
        <begin position="752"/>
        <end position="766"/>
    </location>
</feature>
<protein>
    <submittedName>
        <fullName evidence="4">Uncharacterized protein</fullName>
    </submittedName>
</protein>
<accession>A0A0B7MMI9</accession>
<dbReference type="Gene3D" id="1.20.1270.60">
    <property type="entry name" value="Arfaptin homology (AH) domain/BAR domain"/>
    <property type="match status" value="1"/>
</dbReference>
<dbReference type="GO" id="GO:0006897">
    <property type="term" value="P:endocytosis"/>
    <property type="evidence" value="ECO:0007669"/>
    <property type="project" value="TreeGrafter"/>
</dbReference>
<keyword evidence="1" id="KW-0175">Coiled coil</keyword>
<dbReference type="GO" id="GO:0005886">
    <property type="term" value="C:plasma membrane"/>
    <property type="evidence" value="ECO:0007669"/>
    <property type="project" value="TreeGrafter"/>
</dbReference>
<dbReference type="PANTHER" id="PTHR31962">
    <property type="entry name" value="SPHINGOLIPID LONG CHAIN BASE-RESPONSIVE PROTEIN PIL1"/>
    <property type="match status" value="1"/>
</dbReference>
<reference evidence="4 5" key="1">
    <citation type="submission" date="2014-09" db="EMBL/GenBank/DDBJ databases">
        <authorList>
            <person name="Ellenberger Sabrina"/>
        </authorList>
    </citation>
    <scope>NUCLEOTIDE SEQUENCE [LARGE SCALE GENOMIC DNA]</scope>
    <source>
        <strain evidence="4 5">CBS 412.66</strain>
    </source>
</reference>
<feature type="region of interest" description="Disordered" evidence="2">
    <location>
        <begin position="781"/>
        <end position="800"/>
    </location>
</feature>
<name>A0A0B7MMI9_9FUNG</name>
<dbReference type="GO" id="GO:0036286">
    <property type="term" value="C:eisosome filament"/>
    <property type="evidence" value="ECO:0007669"/>
    <property type="project" value="TreeGrafter"/>
</dbReference>
<dbReference type="AlphaFoldDB" id="A0A0B7MMI9"/>
<keyword evidence="5" id="KW-1185">Reference proteome</keyword>
<feature type="signal peptide" evidence="3">
    <location>
        <begin position="1"/>
        <end position="19"/>
    </location>
</feature>
<evidence type="ECO:0000256" key="3">
    <source>
        <dbReference type="SAM" id="SignalP"/>
    </source>
</evidence>
<dbReference type="GO" id="GO:0070941">
    <property type="term" value="P:eisosome assembly"/>
    <property type="evidence" value="ECO:0007669"/>
    <property type="project" value="TreeGrafter"/>
</dbReference>
<feature type="compositionally biased region" description="Low complexity" evidence="2">
    <location>
        <begin position="909"/>
        <end position="924"/>
    </location>
</feature>
<dbReference type="InterPro" id="IPR027267">
    <property type="entry name" value="AH/BAR_dom_sf"/>
</dbReference>
<evidence type="ECO:0000313" key="4">
    <source>
        <dbReference type="EMBL" id="CEP06996.1"/>
    </source>
</evidence>
<feature type="region of interest" description="Disordered" evidence="2">
    <location>
        <begin position="829"/>
        <end position="931"/>
    </location>
</feature>
<dbReference type="STRING" id="35722.A0A0B7MMI9"/>
<gene>
    <name evidence="4" type="primary">PARPA_00265.1 scaffold 610</name>
</gene>
<dbReference type="EMBL" id="LN718954">
    <property type="protein sequence ID" value="CEP06996.1"/>
    <property type="molecule type" value="Genomic_DNA"/>
</dbReference>
<dbReference type="Pfam" id="PF13805">
    <property type="entry name" value="Pil1"/>
    <property type="match status" value="1"/>
</dbReference>
<feature type="compositionally biased region" description="Polar residues" evidence="2">
    <location>
        <begin position="837"/>
        <end position="849"/>
    </location>
</feature>
<feature type="compositionally biased region" description="Low complexity" evidence="2">
    <location>
        <begin position="1070"/>
        <end position="1081"/>
    </location>
</feature>
<organism evidence="4 5">
    <name type="scientific">Parasitella parasitica</name>
    <dbReference type="NCBI Taxonomy" id="35722"/>
    <lineage>
        <taxon>Eukaryota</taxon>
        <taxon>Fungi</taxon>
        <taxon>Fungi incertae sedis</taxon>
        <taxon>Mucoromycota</taxon>
        <taxon>Mucoromycotina</taxon>
        <taxon>Mucoromycetes</taxon>
        <taxon>Mucorales</taxon>
        <taxon>Mucorineae</taxon>
        <taxon>Mucoraceae</taxon>
        <taxon>Parasitella</taxon>
    </lineage>
</organism>
<evidence type="ECO:0000313" key="5">
    <source>
        <dbReference type="Proteomes" id="UP000054107"/>
    </source>
</evidence>